<organism evidence="3 4">
    <name type="scientific">candidate division MSBL1 archaeon SCGC-AAA259A05</name>
    <dbReference type="NCBI Taxonomy" id="1698259"/>
    <lineage>
        <taxon>Archaea</taxon>
        <taxon>Methanobacteriati</taxon>
        <taxon>Methanobacteriota</taxon>
        <taxon>candidate division MSBL1</taxon>
    </lineage>
</organism>
<comment type="cofactor">
    <cofactor evidence="1">
        <name>a divalent metal cation</name>
        <dbReference type="ChEBI" id="CHEBI:60240"/>
    </cofactor>
</comment>
<dbReference type="Gene3D" id="3.60.21.10">
    <property type="match status" value="1"/>
</dbReference>
<dbReference type="EC" id="3.1.4.-" evidence="1"/>
<dbReference type="InterPro" id="IPR011152">
    <property type="entry name" value="Pesterase_MJ0912"/>
</dbReference>
<gene>
    <name evidence="3" type="ORF">AKJ57_04015</name>
</gene>
<dbReference type="GO" id="GO:0005737">
    <property type="term" value="C:cytoplasm"/>
    <property type="evidence" value="ECO:0007669"/>
    <property type="project" value="TreeGrafter"/>
</dbReference>
<dbReference type="NCBIfam" id="TIGR00040">
    <property type="entry name" value="yfcE"/>
    <property type="match status" value="1"/>
</dbReference>
<evidence type="ECO:0000259" key="2">
    <source>
        <dbReference type="Pfam" id="PF12850"/>
    </source>
</evidence>
<evidence type="ECO:0000313" key="4">
    <source>
        <dbReference type="Proteomes" id="UP000070163"/>
    </source>
</evidence>
<evidence type="ECO:0000313" key="3">
    <source>
        <dbReference type="EMBL" id="KXA90624.1"/>
    </source>
</evidence>
<keyword evidence="4" id="KW-1185">Reference proteome</keyword>
<dbReference type="Proteomes" id="UP000070163">
    <property type="component" value="Unassembled WGS sequence"/>
</dbReference>
<dbReference type="EMBL" id="LHXJ01000044">
    <property type="protein sequence ID" value="KXA90624.1"/>
    <property type="molecule type" value="Genomic_DNA"/>
</dbReference>
<dbReference type="InterPro" id="IPR000979">
    <property type="entry name" value="Phosphodiesterase_MJ0936/Vps29"/>
</dbReference>
<dbReference type="PANTHER" id="PTHR42850:SF2">
    <property type="entry name" value="BLL5683 PROTEIN"/>
    <property type="match status" value="1"/>
</dbReference>
<keyword evidence="1" id="KW-0479">Metal-binding</keyword>
<sequence length="229" mass="25331">MEKVGLIADIHGNLNALEAVLEDMGEADRIICAGDLVGYGPRPNQVIDLVRSGNVATVMGDHDHAVAAGEFDPLDELSAGVARWTRDELRGENIDFLNGLHRKAEIGREKHKIFVVHGTPQNPLEECLYPGASNRTLVNETQFINSDAIVLGHTHVPMKKMIQGKLIVNPGSVGQPRDRNPKANYAILRPEKDVEADIKRVSYDIEGTEQRMRDSGLPKKFGTRLHFGW</sequence>
<dbReference type="GO" id="GO:0016791">
    <property type="term" value="F:phosphatase activity"/>
    <property type="evidence" value="ECO:0007669"/>
    <property type="project" value="TreeGrafter"/>
</dbReference>
<dbReference type="InterPro" id="IPR024654">
    <property type="entry name" value="Calcineurin-like_PHP_lpxH"/>
</dbReference>
<dbReference type="GO" id="GO:0046872">
    <property type="term" value="F:metal ion binding"/>
    <property type="evidence" value="ECO:0007669"/>
    <property type="project" value="UniProtKB-KW"/>
</dbReference>
<protein>
    <recommendedName>
        <fullName evidence="1">Phosphoesterase</fullName>
        <ecNumber evidence="1">3.1.4.-</ecNumber>
    </recommendedName>
</protein>
<accession>A0A133U8W3</accession>
<dbReference type="AlphaFoldDB" id="A0A133U8W3"/>
<dbReference type="InterPro" id="IPR029052">
    <property type="entry name" value="Metallo-depent_PP-like"/>
</dbReference>
<name>A0A133U8W3_9EURY</name>
<comment type="caution">
    <text evidence="3">The sequence shown here is derived from an EMBL/GenBank/DDBJ whole genome shotgun (WGS) entry which is preliminary data.</text>
</comment>
<dbReference type="SUPFAM" id="SSF56300">
    <property type="entry name" value="Metallo-dependent phosphatases"/>
    <property type="match status" value="1"/>
</dbReference>
<comment type="similarity">
    <text evidence="1">Belongs to the metallophosphoesterase superfamily. YfcE family.</text>
</comment>
<dbReference type="PANTHER" id="PTHR42850">
    <property type="entry name" value="METALLOPHOSPHOESTERASE"/>
    <property type="match status" value="1"/>
</dbReference>
<dbReference type="InterPro" id="IPR050126">
    <property type="entry name" value="Ap4A_hydrolase"/>
</dbReference>
<evidence type="ECO:0000256" key="1">
    <source>
        <dbReference type="RuleBase" id="RU362039"/>
    </source>
</evidence>
<dbReference type="Pfam" id="PF12850">
    <property type="entry name" value="Metallophos_2"/>
    <property type="match status" value="1"/>
</dbReference>
<reference evidence="3 4" key="1">
    <citation type="journal article" date="2016" name="Sci. Rep.">
        <title>Metabolic traits of an uncultured archaeal lineage -MSBL1- from brine pools of the Red Sea.</title>
        <authorList>
            <person name="Mwirichia R."/>
            <person name="Alam I."/>
            <person name="Rashid M."/>
            <person name="Vinu M."/>
            <person name="Ba-Alawi W."/>
            <person name="Anthony Kamau A."/>
            <person name="Kamanda Ngugi D."/>
            <person name="Goker M."/>
            <person name="Klenk H.P."/>
            <person name="Bajic V."/>
            <person name="Stingl U."/>
        </authorList>
    </citation>
    <scope>NUCLEOTIDE SEQUENCE [LARGE SCALE GENOMIC DNA]</scope>
    <source>
        <strain evidence="3">SCGC-AAA259A05</strain>
    </source>
</reference>
<dbReference type="PIRSF" id="PIRSF000883">
    <property type="entry name" value="Pesterase_MJ0912"/>
    <property type="match status" value="1"/>
</dbReference>
<proteinExistence type="inferred from homology"/>
<feature type="domain" description="Calcineurin-like phosphoesterase" evidence="2">
    <location>
        <begin position="3"/>
        <end position="191"/>
    </location>
</feature>